<feature type="transmembrane region" description="Helical" evidence="7">
    <location>
        <begin position="440"/>
        <end position="458"/>
    </location>
</feature>
<dbReference type="InterPro" id="IPR002293">
    <property type="entry name" value="AA/rel_permease1"/>
</dbReference>
<dbReference type="Proteomes" id="UP000321089">
    <property type="component" value="Unassembled WGS sequence"/>
</dbReference>
<evidence type="ECO:0000256" key="5">
    <source>
        <dbReference type="ARBA" id="ARBA00022989"/>
    </source>
</evidence>
<feature type="transmembrane region" description="Helical" evidence="7">
    <location>
        <begin position="238"/>
        <end position="259"/>
    </location>
</feature>
<evidence type="ECO:0000313" key="8">
    <source>
        <dbReference type="EMBL" id="GEQ23053.1"/>
    </source>
</evidence>
<keyword evidence="2" id="KW-0813">Transport</keyword>
<evidence type="ECO:0000256" key="6">
    <source>
        <dbReference type="ARBA" id="ARBA00023136"/>
    </source>
</evidence>
<dbReference type="EMBL" id="BKBC01000074">
    <property type="protein sequence ID" value="GEQ23053.1"/>
    <property type="molecule type" value="Genomic_DNA"/>
</dbReference>
<evidence type="ECO:0000256" key="7">
    <source>
        <dbReference type="SAM" id="Phobius"/>
    </source>
</evidence>
<keyword evidence="4 7" id="KW-0812">Transmembrane</keyword>
<dbReference type="Pfam" id="PF13520">
    <property type="entry name" value="AA_permease_2"/>
    <property type="match status" value="1"/>
</dbReference>
<dbReference type="Proteomes" id="UP000474042">
    <property type="component" value="Unassembled WGS sequence"/>
</dbReference>
<dbReference type="AlphaFoldDB" id="A0A2S7F7Q9"/>
<keyword evidence="5 7" id="KW-1133">Transmembrane helix</keyword>
<reference evidence="8 12" key="2">
    <citation type="submission" date="2019-07" db="EMBL/GenBank/DDBJ databases">
        <title>Whole genome shotgun sequence of Clostridium butyricum NBRC 3858.</title>
        <authorList>
            <person name="Hosoyama A."/>
            <person name="Uohara A."/>
            <person name="Ohji S."/>
            <person name="Ichikawa N."/>
        </authorList>
    </citation>
    <scope>NUCLEOTIDE SEQUENCE [LARGE SCALE GENOMIC DNA]</scope>
    <source>
        <strain evidence="8 12">NBRC 3858</strain>
    </source>
</reference>
<dbReference type="PANTHER" id="PTHR42770:SF15">
    <property type="entry name" value="GLUTAMATE_GAMMA-AMINOBUTYRATE ANTIPORTER-RELATED"/>
    <property type="match status" value="1"/>
</dbReference>
<feature type="transmembrane region" description="Helical" evidence="7">
    <location>
        <begin position="345"/>
        <end position="364"/>
    </location>
</feature>
<dbReference type="EMBL" id="LRDH01000129">
    <property type="protein sequence ID" value="PPV12970.1"/>
    <property type="molecule type" value="Genomic_DNA"/>
</dbReference>
<reference evidence="9 13" key="3">
    <citation type="submission" date="2020-01" db="EMBL/GenBank/DDBJ databases">
        <title>Genome sequence of a 1,3-propanediol producer, Clostridium butyricum S3.</title>
        <authorList>
            <person name="Zhou J."/>
        </authorList>
    </citation>
    <scope>NUCLEOTIDE SEQUENCE [LARGE SCALE GENOMIC DNA]</scope>
    <source>
        <strain evidence="9 13">S3</strain>
    </source>
</reference>
<comment type="subcellular location">
    <subcellularLocation>
        <location evidence="1">Cell membrane</location>
        <topology evidence="1">Multi-pass membrane protein</topology>
    </subcellularLocation>
</comment>
<dbReference type="PIRSF" id="PIRSF006060">
    <property type="entry name" value="AA_transporter"/>
    <property type="match status" value="1"/>
</dbReference>
<evidence type="ECO:0000313" key="9">
    <source>
        <dbReference type="EMBL" id="NAS18761.1"/>
    </source>
</evidence>
<name>A0A2S7F7Q9_CLOBU</name>
<protein>
    <submittedName>
        <fullName evidence="9">Amino acid permease</fullName>
    </submittedName>
    <submittedName>
        <fullName evidence="10">Transporter</fullName>
    </submittedName>
</protein>
<reference evidence="10 11" key="1">
    <citation type="submission" date="2016-01" db="EMBL/GenBank/DDBJ databases">
        <title>Characterization of the Clostridium difficile lineages that are prevalent in Hong Kong and China.</title>
        <authorList>
            <person name="Kwok J.S.-L."/>
            <person name="Lam W.-Y."/>
            <person name="Ip M."/>
            <person name="Chan T.-F."/>
            <person name="Hawkey P.M."/>
            <person name="Tsui S.K.-W."/>
        </authorList>
    </citation>
    <scope>NUCLEOTIDE SEQUENCE [LARGE SCALE GENOMIC DNA]</scope>
    <source>
        <strain evidence="10 11">300064</strain>
    </source>
</reference>
<evidence type="ECO:0000256" key="2">
    <source>
        <dbReference type="ARBA" id="ARBA00022448"/>
    </source>
</evidence>
<comment type="caution">
    <text evidence="10">The sequence shown here is derived from an EMBL/GenBank/DDBJ whole genome shotgun (WGS) entry which is preliminary data.</text>
</comment>
<feature type="transmembrane region" description="Helical" evidence="7">
    <location>
        <begin position="201"/>
        <end position="217"/>
    </location>
</feature>
<dbReference type="GO" id="GO:0022857">
    <property type="term" value="F:transmembrane transporter activity"/>
    <property type="evidence" value="ECO:0007669"/>
    <property type="project" value="InterPro"/>
</dbReference>
<feature type="transmembrane region" description="Helical" evidence="7">
    <location>
        <begin position="157"/>
        <end position="181"/>
    </location>
</feature>
<dbReference type="GO" id="GO:0005886">
    <property type="term" value="C:plasma membrane"/>
    <property type="evidence" value="ECO:0007669"/>
    <property type="project" value="UniProtKB-SubCell"/>
</dbReference>
<dbReference type="RefSeq" id="WP_003407866.1">
    <property type="nucleotide sequence ID" value="NZ_BKBC01000074.1"/>
</dbReference>
<feature type="transmembrane region" description="Helical" evidence="7">
    <location>
        <begin position="289"/>
        <end position="310"/>
    </location>
</feature>
<feature type="transmembrane region" description="Helical" evidence="7">
    <location>
        <begin position="9"/>
        <end position="29"/>
    </location>
</feature>
<dbReference type="PANTHER" id="PTHR42770">
    <property type="entry name" value="AMINO ACID TRANSPORTER-RELATED"/>
    <property type="match status" value="1"/>
</dbReference>
<keyword evidence="3" id="KW-1003">Cell membrane</keyword>
<organism evidence="10 11">
    <name type="scientific">Clostridium butyricum</name>
    <dbReference type="NCBI Taxonomy" id="1492"/>
    <lineage>
        <taxon>Bacteria</taxon>
        <taxon>Bacillati</taxon>
        <taxon>Bacillota</taxon>
        <taxon>Clostridia</taxon>
        <taxon>Eubacteriales</taxon>
        <taxon>Clostridiaceae</taxon>
        <taxon>Clostridium</taxon>
    </lineage>
</organism>
<dbReference type="InterPro" id="IPR050367">
    <property type="entry name" value="APC_superfamily"/>
</dbReference>
<evidence type="ECO:0000313" key="11">
    <source>
        <dbReference type="Proteomes" id="UP000238081"/>
    </source>
</evidence>
<dbReference type="Gene3D" id="1.20.1740.10">
    <property type="entry name" value="Amino acid/polyamine transporter I"/>
    <property type="match status" value="1"/>
</dbReference>
<feature type="transmembrane region" description="Helical" evidence="7">
    <location>
        <begin position="41"/>
        <end position="64"/>
    </location>
</feature>
<proteinExistence type="predicted"/>
<keyword evidence="6 7" id="KW-0472">Membrane</keyword>
<feature type="transmembrane region" description="Helical" evidence="7">
    <location>
        <begin position="414"/>
        <end position="434"/>
    </location>
</feature>
<evidence type="ECO:0000313" key="12">
    <source>
        <dbReference type="Proteomes" id="UP000321089"/>
    </source>
</evidence>
<accession>A0A2S7F7Q9</accession>
<feature type="transmembrane region" description="Helical" evidence="7">
    <location>
        <begin position="122"/>
        <end position="145"/>
    </location>
</feature>
<sequence>MSQNNDKKIMWYTLAFMAFSTVWGFGNVINGFSEYNGLKAIVSWIIIFAIYFVPYALMVGELGSAFREHGGGVSSWIHETIGPKLAYYAGWTYWVVHMPYISQKPSGFMIASSWAIFQDNRISSMNTVVLQLACLVIFIIGMYIASKGLNPLKKLSALAGTSMFIMSILFIVLMIAAPAITDASLNSIDWSLKSFMPTFDVKFFTSLSILVFAVGGCEKISPYVNEMKESSGFSKGMIALAIMVAVCAILGTVSLGMMFDSNNVPKDLMTNGAYYAFQKLGEYYHVGNVFVILYAITNMIGQFAVLIISIDAPLRMLLGSADKRYIPEKLFIKNENGAYVNGHKLIFVIVSILIIVPAFGIGSVDDLVKWLVKLNAVCMPLRYLWVFVAYIALKKAGEKFGRDYFFVKNKIVGMVLGAWCFAFTAFACIGGMYSEDKFKLILNVVTPIVLVGLGLIMPKLAEKNSSNQ</sequence>
<dbReference type="Proteomes" id="UP000238081">
    <property type="component" value="Unassembled WGS sequence"/>
</dbReference>
<evidence type="ECO:0000313" key="10">
    <source>
        <dbReference type="EMBL" id="PPV12970.1"/>
    </source>
</evidence>
<gene>
    <name evidence="10" type="ORF">AWN73_04220</name>
    <name evidence="8" type="ORF">CBU02nite_35590</name>
    <name evidence="9" type="ORF">GND98_013010</name>
</gene>
<evidence type="ECO:0000256" key="3">
    <source>
        <dbReference type="ARBA" id="ARBA00022475"/>
    </source>
</evidence>
<dbReference type="EMBL" id="WOFV02000042">
    <property type="protein sequence ID" value="NAS18761.1"/>
    <property type="molecule type" value="Genomic_DNA"/>
</dbReference>
<evidence type="ECO:0000313" key="13">
    <source>
        <dbReference type="Proteomes" id="UP000474042"/>
    </source>
</evidence>
<evidence type="ECO:0000256" key="4">
    <source>
        <dbReference type="ARBA" id="ARBA00022692"/>
    </source>
</evidence>
<evidence type="ECO:0000256" key="1">
    <source>
        <dbReference type="ARBA" id="ARBA00004651"/>
    </source>
</evidence>